<dbReference type="InterPro" id="IPR027417">
    <property type="entry name" value="P-loop_NTPase"/>
</dbReference>
<sequence length="1169" mass="132398">MTRFTWLRRRRRQPAAGAVDPTAGMVPAPASTARSLHVTADGQGAVSVGGNVGGSALAPYSSVTNIYAADREPPPDDELIEREVADYAAQVRSSHGRLDLEALIPSQEGEHPAVQLQAVFVPPFLRADPPPVELPRELRERLQGRDTALPPGEFPPGLDEESLERVRRAYRERPPVESLDVLTDPQLKRVVLLGDPGAGKSTLARYVALALTSDPVPGPLAGLAGRVPVIVELRRYADERWRDRSFEDYLDDLSTLERMSVPRGVLDTLLRAGRAVVVFDGLDELFDPGIRAGAGRRIAAFAERYPDVRVVVTSRVIGYRRTVLDKAGFRHYMIQDLTRHQIDEFTQHWYTVVCPQDPELAQRLHQRMADAVAGSRPVRDLAGNPLLLTILSIIGRRRELPRDRQGVYEHAVNILVARWDQEVKDLPNPVQADMRIIDNKDRWALLRLLARRMQEGAGGTAGNHIHGEDLEALFTTYLERRYRSLPKEKAVLAARAMIRQLRERNFILSRFGDEVYGFVHRAFLEYLAADDIARRYQRDREWGEEELVREVFEARARDPAWHEVLLLLVGKLGERDAGRVIDALLRLHAEDVRHGLHHMLALAVRALAEADRVDLIAPQSDAVVDALIDLLERDLGWTALNALESMLPALSFLGPEWRGRERYLRWFLLRGQFQAEHRIASGIACALHSAPGALLLLAEHTPDPAARSEVLRRVIGRWPNLPEAWTLTLGALDDPRAESRRGTLENLARYWSQEADLRTLLVDRAVTDPDPEPRREALESAAQRWPDGEDVHDLVVRRIEAEPAQGVRGPALQVLCRHWADREDTWEVISARAVADPEPEPRREALRLLAHHRTHHHGVRRLLLDRAVADPDPGPRAEALEALARHWRHSEDIRELALRQAVADPHSEARRDALEVLAWRWREKEGVRDLFFLRALADPDPEPRMEALEALVWCWRGDEEVWELVLRQATDDPHPDVRRAVMQLLARRSADRETVRDLLSRRALDEPDQKTRAEALWLLTEFWNDHESVRNLLVRRAVADPEQGPRWLATHLLARYWPAREDVHRLILDRMTADPRSTNRRNALNWAAWLREAEPDTHETVRSVALADPAPRVRILALRVLAFGWPCHSATTRFLRERANDDGDEGVREAAGRALATAEAFAALPDGAC</sequence>
<accession>A0A1B1AWL3</accession>
<evidence type="ECO:0000256" key="1">
    <source>
        <dbReference type="SAM" id="MobiDB-lite"/>
    </source>
</evidence>
<dbReference type="Proteomes" id="UP001519309">
    <property type="component" value="Unassembled WGS sequence"/>
</dbReference>
<dbReference type="SMART" id="SM00382">
    <property type="entry name" value="AAA"/>
    <property type="match status" value="1"/>
</dbReference>
<reference evidence="3 5" key="1">
    <citation type="submission" date="2016-06" db="EMBL/GenBank/DDBJ databases">
        <title>Complete genome sequence of Streptomyces griseochromogenes ATCC 14511, the Blasticidin S producer.</title>
        <authorList>
            <person name="Wu L."/>
        </authorList>
    </citation>
    <scope>NUCLEOTIDE SEQUENCE [LARGE SCALE GENOMIC DNA]</scope>
    <source>
        <strain evidence="3 5">ATCC 14511</strain>
    </source>
</reference>
<evidence type="ECO:0000313" key="4">
    <source>
        <dbReference type="EMBL" id="MBP2052148.1"/>
    </source>
</evidence>
<name>A0A1B1AWL3_9ACTN</name>
<dbReference type="Gene3D" id="1.25.10.10">
    <property type="entry name" value="Leucine-rich Repeat Variant"/>
    <property type="match status" value="3"/>
</dbReference>
<dbReference type="STRING" id="68214.AVL59_16070"/>
<dbReference type="PANTHER" id="PTHR46844">
    <property type="entry name" value="SLR5058 PROTEIN"/>
    <property type="match status" value="1"/>
</dbReference>
<keyword evidence="4" id="KW-0547">Nucleotide-binding</keyword>
<gene>
    <name evidence="3" type="ORF">AVL59_16070</name>
    <name evidence="4" type="ORF">J2Z21_005130</name>
</gene>
<proteinExistence type="predicted"/>
<keyword evidence="6" id="KW-1185">Reference proteome</keyword>
<dbReference type="CDD" id="cd00267">
    <property type="entry name" value="ABC_ATPase"/>
    <property type="match status" value="1"/>
</dbReference>
<dbReference type="InterPro" id="IPR011989">
    <property type="entry name" value="ARM-like"/>
</dbReference>
<dbReference type="RefSeq" id="WP_067304503.1">
    <property type="nucleotide sequence ID" value="NZ_CP016279.1"/>
</dbReference>
<evidence type="ECO:0000259" key="2">
    <source>
        <dbReference type="PROSITE" id="PS50837"/>
    </source>
</evidence>
<dbReference type="SUPFAM" id="SSF52540">
    <property type="entry name" value="P-loop containing nucleoside triphosphate hydrolases"/>
    <property type="match status" value="1"/>
</dbReference>
<dbReference type="Pfam" id="PF13646">
    <property type="entry name" value="HEAT_2"/>
    <property type="match status" value="2"/>
</dbReference>
<dbReference type="Gene3D" id="3.40.50.300">
    <property type="entry name" value="P-loop containing nucleotide triphosphate hydrolases"/>
    <property type="match status" value="1"/>
</dbReference>
<evidence type="ECO:0000313" key="3">
    <source>
        <dbReference type="EMBL" id="ANP50935.1"/>
    </source>
</evidence>
<dbReference type="EMBL" id="CP016279">
    <property type="protein sequence ID" value="ANP50935.1"/>
    <property type="molecule type" value="Genomic_DNA"/>
</dbReference>
<dbReference type="GO" id="GO:0005524">
    <property type="term" value="F:ATP binding"/>
    <property type="evidence" value="ECO:0007669"/>
    <property type="project" value="UniProtKB-KW"/>
</dbReference>
<dbReference type="PANTHER" id="PTHR46844:SF1">
    <property type="entry name" value="SLR5058 PROTEIN"/>
    <property type="match status" value="1"/>
</dbReference>
<feature type="domain" description="NACHT" evidence="2">
    <location>
        <begin position="188"/>
        <end position="315"/>
    </location>
</feature>
<evidence type="ECO:0000313" key="6">
    <source>
        <dbReference type="Proteomes" id="UP001519309"/>
    </source>
</evidence>
<dbReference type="InterPro" id="IPR003593">
    <property type="entry name" value="AAA+_ATPase"/>
</dbReference>
<dbReference type="SUPFAM" id="SSF48371">
    <property type="entry name" value="ARM repeat"/>
    <property type="match status" value="1"/>
</dbReference>
<protein>
    <submittedName>
        <fullName evidence="4">Energy-coupling factor transporter ATP-binding protein EcfA2</fullName>
    </submittedName>
</protein>
<dbReference type="AlphaFoldDB" id="A0A1B1AWL3"/>
<feature type="region of interest" description="Disordered" evidence="1">
    <location>
        <begin position="9"/>
        <end position="30"/>
    </location>
</feature>
<dbReference type="Pfam" id="PF05729">
    <property type="entry name" value="NACHT"/>
    <property type="match status" value="1"/>
</dbReference>
<dbReference type="KEGG" id="sgs:AVL59_16070"/>
<dbReference type="PROSITE" id="PS50837">
    <property type="entry name" value="NACHT"/>
    <property type="match status" value="1"/>
</dbReference>
<keyword evidence="4" id="KW-0067">ATP-binding</keyword>
<dbReference type="OrthoDB" id="135105at2"/>
<organism evidence="3 5">
    <name type="scientific">Streptomyces griseochromogenes</name>
    <dbReference type="NCBI Taxonomy" id="68214"/>
    <lineage>
        <taxon>Bacteria</taxon>
        <taxon>Bacillati</taxon>
        <taxon>Actinomycetota</taxon>
        <taxon>Actinomycetes</taxon>
        <taxon>Kitasatosporales</taxon>
        <taxon>Streptomycetaceae</taxon>
        <taxon>Streptomyces</taxon>
    </lineage>
</organism>
<dbReference type="InterPro" id="IPR016024">
    <property type="entry name" value="ARM-type_fold"/>
</dbReference>
<reference evidence="4 6" key="2">
    <citation type="submission" date="2021-03" db="EMBL/GenBank/DDBJ databases">
        <title>Genomic Encyclopedia of Type Strains, Phase IV (KMG-IV): sequencing the most valuable type-strain genomes for metagenomic binning, comparative biology and taxonomic classification.</title>
        <authorList>
            <person name="Goeker M."/>
        </authorList>
    </citation>
    <scope>NUCLEOTIDE SEQUENCE [LARGE SCALE GENOMIC DNA]</scope>
    <source>
        <strain evidence="4 6">DSM 40499</strain>
    </source>
</reference>
<dbReference type="InterPro" id="IPR007111">
    <property type="entry name" value="NACHT_NTPase"/>
</dbReference>
<dbReference type="EMBL" id="JAGGLP010000010">
    <property type="protein sequence ID" value="MBP2052148.1"/>
    <property type="molecule type" value="Genomic_DNA"/>
</dbReference>
<dbReference type="Proteomes" id="UP000092659">
    <property type="component" value="Chromosome"/>
</dbReference>
<evidence type="ECO:0000313" key="5">
    <source>
        <dbReference type="Proteomes" id="UP000092659"/>
    </source>
</evidence>